<dbReference type="InterPro" id="IPR003855">
    <property type="entry name" value="K+_transporter"/>
</dbReference>
<feature type="domain" description="K+ potassium transporter integral membrane" evidence="4">
    <location>
        <begin position="2"/>
        <end position="103"/>
    </location>
</feature>
<dbReference type="GO" id="GO:0015079">
    <property type="term" value="F:potassium ion transmembrane transporter activity"/>
    <property type="evidence" value="ECO:0007669"/>
    <property type="project" value="InterPro"/>
</dbReference>
<feature type="transmembrane region" description="Helical" evidence="3">
    <location>
        <begin position="83"/>
        <end position="104"/>
    </location>
</feature>
<gene>
    <name evidence="6" type="ORF">D0Y65_004496</name>
    <name evidence="5" type="ORF">glysoja_043634</name>
</gene>
<dbReference type="PANTHER" id="PTHR30540:SF14">
    <property type="entry name" value="POTASSIUM TRANSPORTER 1"/>
    <property type="match status" value="1"/>
</dbReference>
<evidence type="ECO:0000313" key="7">
    <source>
        <dbReference type="Proteomes" id="UP000289340"/>
    </source>
</evidence>
<dbReference type="EMBL" id="QZWG01000002">
    <property type="protein sequence ID" value="RZC25823.1"/>
    <property type="molecule type" value="Genomic_DNA"/>
</dbReference>
<feature type="transmembrane region" description="Helical" evidence="3">
    <location>
        <begin position="39"/>
        <end position="58"/>
    </location>
</feature>
<proteinExistence type="inferred from homology"/>
<organism evidence="5">
    <name type="scientific">Glycine soja</name>
    <name type="common">Wild soybean</name>
    <dbReference type="NCBI Taxonomy" id="3848"/>
    <lineage>
        <taxon>Eukaryota</taxon>
        <taxon>Viridiplantae</taxon>
        <taxon>Streptophyta</taxon>
        <taxon>Embryophyta</taxon>
        <taxon>Tracheophyta</taxon>
        <taxon>Spermatophyta</taxon>
        <taxon>Magnoliopsida</taxon>
        <taxon>eudicotyledons</taxon>
        <taxon>Gunneridae</taxon>
        <taxon>Pentapetalae</taxon>
        <taxon>rosids</taxon>
        <taxon>fabids</taxon>
        <taxon>Fabales</taxon>
        <taxon>Fabaceae</taxon>
        <taxon>Papilionoideae</taxon>
        <taxon>50 kb inversion clade</taxon>
        <taxon>NPAAA clade</taxon>
        <taxon>indigoferoid/millettioid clade</taxon>
        <taxon>Phaseoleae</taxon>
        <taxon>Glycine</taxon>
        <taxon>Glycine subgen. Soja</taxon>
    </lineage>
</organism>
<keyword evidence="7" id="KW-1185">Reference proteome</keyword>
<comment type="similarity">
    <text evidence="2">Belongs to the HAK/KUP transporter (TC 2.A.72.3) family.</text>
</comment>
<accession>A0A0B2P5B8</accession>
<dbReference type="InterPro" id="IPR053951">
    <property type="entry name" value="K_trans_N"/>
</dbReference>
<reference evidence="6 7" key="2">
    <citation type="submission" date="2018-09" db="EMBL/GenBank/DDBJ databases">
        <title>A high-quality reference genome of wild soybean provides a powerful tool to mine soybean genomes.</title>
        <authorList>
            <person name="Xie M."/>
            <person name="Chung C.Y.L."/>
            <person name="Li M.-W."/>
            <person name="Wong F.-L."/>
            <person name="Chan T.-F."/>
            <person name="Lam H.-M."/>
        </authorList>
    </citation>
    <scope>NUCLEOTIDE SEQUENCE [LARGE SCALE GENOMIC DNA]</scope>
    <source>
        <strain evidence="7">cv. W05</strain>
        <tissue evidence="6">Hypocotyl of etiolated seedlings</tissue>
    </source>
</reference>
<dbReference type="GO" id="GO:0005886">
    <property type="term" value="C:plasma membrane"/>
    <property type="evidence" value="ECO:0007669"/>
    <property type="project" value="UniProtKB-SubCell"/>
</dbReference>
<name>A0A0B2P5B8_GLYSO</name>
<evidence type="ECO:0000256" key="1">
    <source>
        <dbReference type="ARBA" id="ARBA00004651"/>
    </source>
</evidence>
<evidence type="ECO:0000256" key="3">
    <source>
        <dbReference type="SAM" id="Phobius"/>
    </source>
</evidence>
<protein>
    <submittedName>
        <fullName evidence="5">Potassium transporter 1</fullName>
    </submittedName>
</protein>
<keyword evidence="3" id="KW-1133">Transmembrane helix</keyword>
<evidence type="ECO:0000313" key="6">
    <source>
        <dbReference type="EMBL" id="RZC25823.1"/>
    </source>
</evidence>
<dbReference type="EMBL" id="KN670077">
    <property type="protein sequence ID" value="KHN02827.1"/>
    <property type="molecule type" value="Genomic_DNA"/>
</dbReference>
<dbReference type="Proteomes" id="UP000289340">
    <property type="component" value="Chromosome 2"/>
</dbReference>
<dbReference type="Proteomes" id="UP000053555">
    <property type="component" value="Unassembled WGS sequence"/>
</dbReference>
<sequence>MLKFLRATGIEGCMSLDGVVLSITGVEAMYVALGHFSALSIKVAFTCLVYPCLILAYIGETTFLSKHHHDIQESFYKAIPETIFWLVFIVATLAAIVGSQAVIFDNLFHCKPVLCTKLFSSG</sequence>
<reference evidence="5" key="1">
    <citation type="submission" date="2014-07" db="EMBL/GenBank/DDBJ databases">
        <title>Identification of a novel salt tolerance gene in wild soybean by whole-genome sequencing.</title>
        <authorList>
            <person name="Lam H.-M."/>
            <person name="Qi X."/>
            <person name="Li M.-W."/>
            <person name="Liu X."/>
            <person name="Xie M."/>
            <person name="Ni M."/>
            <person name="Xu X."/>
        </authorList>
    </citation>
    <scope>NUCLEOTIDE SEQUENCE [LARGE SCALE GENOMIC DNA]</scope>
    <source>
        <tissue evidence="5">Root</tissue>
    </source>
</reference>
<keyword evidence="3" id="KW-0472">Membrane</keyword>
<keyword evidence="3" id="KW-0812">Transmembrane</keyword>
<comment type="subcellular location">
    <subcellularLocation>
        <location evidence="1">Cell membrane</location>
        <topology evidence="1">Multi-pass membrane protein</topology>
    </subcellularLocation>
</comment>
<evidence type="ECO:0000259" key="4">
    <source>
        <dbReference type="Pfam" id="PF02705"/>
    </source>
</evidence>
<evidence type="ECO:0000313" key="5">
    <source>
        <dbReference type="EMBL" id="KHN02827.1"/>
    </source>
</evidence>
<dbReference type="AlphaFoldDB" id="A0A0B2P5B8"/>
<evidence type="ECO:0000256" key="2">
    <source>
        <dbReference type="ARBA" id="ARBA00008440"/>
    </source>
</evidence>
<dbReference type="Pfam" id="PF02705">
    <property type="entry name" value="K_trans"/>
    <property type="match status" value="1"/>
</dbReference>
<dbReference type="PANTHER" id="PTHR30540">
    <property type="entry name" value="OSMOTIC STRESS POTASSIUM TRANSPORTER"/>
    <property type="match status" value="1"/>
</dbReference>